<dbReference type="PANTHER" id="PTHR11685">
    <property type="entry name" value="RBR FAMILY RING FINGER AND IBR DOMAIN-CONTAINING"/>
    <property type="match status" value="1"/>
</dbReference>
<evidence type="ECO:0000259" key="10">
    <source>
        <dbReference type="PROSITE" id="PS51873"/>
    </source>
</evidence>
<dbReference type="InterPro" id="IPR031127">
    <property type="entry name" value="E3_UB_ligase_RBR"/>
</dbReference>
<dbReference type="Gene3D" id="3.30.40.10">
    <property type="entry name" value="Zinc/RING finger domain, C3HC4 (zinc finger)"/>
    <property type="match status" value="1"/>
</dbReference>
<dbReference type="AlphaFoldDB" id="A0AAD2FXH6"/>
<evidence type="ECO:0000259" key="9">
    <source>
        <dbReference type="PROSITE" id="PS50089"/>
    </source>
</evidence>
<dbReference type="GO" id="GO:0016567">
    <property type="term" value="P:protein ubiquitination"/>
    <property type="evidence" value="ECO:0007669"/>
    <property type="project" value="InterPro"/>
</dbReference>
<evidence type="ECO:0000256" key="2">
    <source>
        <dbReference type="ARBA" id="ARBA00022723"/>
    </source>
</evidence>
<evidence type="ECO:0000256" key="1">
    <source>
        <dbReference type="ARBA" id="ARBA00022679"/>
    </source>
</evidence>
<feature type="domain" description="RING-type" evidence="10">
    <location>
        <begin position="292"/>
        <end position="557"/>
    </location>
</feature>
<sequence length="566" mass="65958">MRDLQPEESSNDYLEMAESNMDWSATAAIYVEESKVVPLLSSVEISTTNSHCSHNKHHSGFCGRVQLTLHAASSSLAFCRKVTEDNQYRYFTLAKPPILNIKLVYSVIIMSDDEEQVEEGLEDSSTFIMPSQVKIDWEYYPPELPELEKPTIMSWLNKKCQVKLQEETELMTMCASFSIVELCEHELWSYWETIHEEGDYRLILLPPQMDLLYHSNVGSLLNPRQEALAMERKMQKAEDAKRKATKSKRNKDDKSKSKSPPAPTRKLQFSNPPKDVLDYAKQALILSWQKLYMTKCPICFDTTRCDKGVTLPSCGHFFCQDCFPIYLKVKVTELAGYRTNPFLCPIDKCRSEISIDQTVQCHITSQEYKQIQRWQRDLQYPICYSLDRCLSKACVEETTKMIQNQDYEKEDVCMRKRSKDAKNTFVFCDCCDKSWCELCLKRIKQGVTRQEHREVCEFQTTLKFCRRYIRATPEQKKNCESKYPWIVNYAVSRQHDGVALQWILENGQCCPNCSNGVERIEGCFHMKCPTCATHFCYECGQELFPPYYGTHHCWEEDNGDFNDQFQ</sequence>
<keyword evidence="3" id="KW-0677">Repeat</keyword>
<dbReference type="Proteomes" id="UP001295423">
    <property type="component" value="Unassembled WGS sequence"/>
</dbReference>
<dbReference type="SMART" id="SM00184">
    <property type="entry name" value="RING"/>
    <property type="match status" value="1"/>
</dbReference>
<keyword evidence="12" id="KW-1185">Reference proteome</keyword>
<keyword evidence="5" id="KW-0833">Ubl conjugation pathway</keyword>
<evidence type="ECO:0000256" key="6">
    <source>
        <dbReference type="ARBA" id="ARBA00022833"/>
    </source>
</evidence>
<dbReference type="EMBL" id="CAKOGP040001903">
    <property type="protein sequence ID" value="CAJ1956051.1"/>
    <property type="molecule type" value="Genomic_DNA"/>
</dbReference>
<evidence type="ECO:0000256" key="3">
    <source>
        <dbReference type="ARBA" id="ARBA00022737"/>
    </source>
</evidence>
<evidence type="ECO:0000313" key="11">
    <source>
        <dbReference type="EMBL" id="CAJ1956051.1"/>
    </source>
</evidence>
<proteinExistence type="predicted"/>
<dbReference type="PROSITE" id="PS51873">
    <property type="entry name" value="TRIAD"/>
    <property type="match status" value="1"/>
</dbReference>
<dbReference type="GO" id="GO:0004842">
    <property type="term" value="F:ubiquitin-protein transferase activity"/>
    <property type="evidence" value="ECO:0007669"/>
    <property type="project" value="InterPro"/>
</dbReference>
<dbReference type="GO" id="GO:0008270">
    <property type="term" value="F:zinc ion binding"/>
    <property type="evidence" value="ECO:0007669"/>
    <property type="project" value="UniProtKB-KW"/>
</dbReference>
<dbReference type="Gene3D" id="1.20.120.1750">
    <property type="match status" value="1"/>
</dbReference>
<accession>A0AAD2FXH6</accession>
<dbReference type="CDD" id="cd20336">
    <property type="entry name" value="Rcat_RBR"/>
    <property type="match status" value="1"/>
</dbReference>
<dbReference type="PROSITE" id="PS50089">
    <property type="entry name" value="ZF_RING_2"/>
    <property type="match status" value="1"/>
</dbReference>
<name>A0AAD2FXH6_9STRA</name>
<keyword evidence="4 7" id="KW-0863">Zinc-finger</keyword>
<keyword evidence="2" id="KW-0479">Metal-binding</keyword>
<feature type="region of interest" description="Disordered" evidence="8">
    <location>
        <begin position="231"/>
        <end position="271"/>
    </location>
</feature>
<dbReference type="InterPro" id="IPR044066">
    <property type="entry name" value="TRIAD_supradom"/>
</dbReference>
<comment type="caution">
    <text evidence="11">The sequence shown here is derived from an EMBL/GenBank/DDBJ whole genome shotgun (WGS) entry which is preliminary data.</text>
</comment>
<keyword evidence="6" id="KW-0862">Zinc</keyword>
<dbReference type="InterPro" id="IPR013083">
    <property type="entry name" value="Znf_RING/FYVE/PHD"/>
</dbReference>
<evidence type="ECO:0000313" key="12">
    <source>
        <dbReference type="Proteomes" id="UP001295423"/>
    </source>
</evidence>
<evidence type="ECO:0000256" key="5">
    <source>
        <dbReference type="ARBA" id="ARBA00022786"/>
    </source>
</evidence>
<dbReference type="SUPFAM" id="SSF57850">
    <property type="entry name" value="RING/U-box"/>
    <property type="match status" value="2"/>
</dbReference>
<feature type="domain" description="RING-type" evidence="9">
    <location>
        <begin position="296"/>
        <end position="348"/>
    </location>
</feature>
<protein>
    <recommendedName>
        <fullName evidence="13">RBR-type E3 ubiquitin transferase</fullName>
    </recommendedName>
</protein>
<organism evidence="11 12">
    <name type="scientific">Cylindrotheca closterium</name>
    <dbReference type="NCBI Taxonomy" id="2856"/>
    <lineage>
        <taxon>Eukaryota</taxon>
        <taxon>Sar</taxon>
        <taxon>Stramenopiles</taxon>
        <taxon>Ochrophyta</taxon>
        <taxon>Bacillariophyta</taxon>
        <taxon>Bacillariophyceae</taxon>
        <taxon>Bacillariophycidae</taxon>
        <taxon>Bacillariales</taxon>
        <taxon>Bacillariaceae</taxon>
        <taxon>Cylindrotheca</taxon>
    </lineage>
</organism>
<evidence type="ECO:0000256" key="7">
    <source>
        <dbReference type="PROSITE-ProRule" id="PRU00175"/>
    </source>
</evidence>
<keyword evidence="1" id="KW-0808">Transferase</keyword>
<evidence type="ECO:0008006" key="13">
    <source>
        <dbReference type="Google" id="ProtNLM"/>
    </source>
</evidence>
<evidence type="ECO:0000256" key="4">
    <source>
        <dbReference type="ARBA" id="ARBA00022771"/>
    </source>
</evidence>
<gene>
    <name evidence="11" type="ORF">CYCCA115_LOCUS16049</name>
</gene>
<evidence type="ECO:0000256" key="8">
    <source>
        <dbReference type="SAM" id="MobiDB-lite"/>
    </source>
</evidence>
<dbReference type="InterPro" id="IPR001841">
    <property type="entry name" value="Znf_RING"/>
</dbReference>
<dbReference type="Pfam" id="PF22191">
    <property type="entry name" value="IBR_1"/>
    <property type="match status" value="1"/>
</dbReference>
<reference evidence="11" key="1">
    <citation type="submission" date="2023-08" db="EMBL/GenBank/DDBJ databases">
        <authorList>
            <person name="Audoor S."/>
            <person name="Bilcke G."/>
        </authorList>
    </citation>
    <scope>NUCLEOTIDE SEQUENCE</scope>
</reference>
<feature type="compositionally biased region" description="Basic and acidic residues" evidence="8">
    <location>
        <begin position="231"/>
        <end position="242"/>
    </location>
</feature>